<dbReference type="EMBL" id="LQPJ01000023">
    <property type="protein sequence ID" value="ORW32685.1"/>
    <property type="molecule type" value="Genomic_DNA"/>
</dbReference>
<sequence length="171" mass="17918">MASIGGIASALAASVALVAMLSPAPTAHGTGDESAINGIFTATSNGEWAQSNQVYHNEATVRSTWTIATTCTTPIDCTGTVKSDQGWTAPIYTTNVQWYVKRELADWERCADGTTAPGHQVYRFTPVGADGYVDPKSTTYAGEDVTTGPSGACGRNVSLQIALPFKLVKIA</sequence>
<organism evidence="2 3">
    <name type="scientific">Mycobacterium palustre</name>
    <dbReference type="NCBI Taxonomy" id="153971"/>
    <lineage>
        <taxon>Bacteria</taxon>
        <taxon>Bacillati</taxon>
        <taxon>Actinomycetota</taxon>
        <taxon>Actinomycetes</taxon>
        <taxon>Mycobacteriales</taxon>
        <taxon>Mycobacteriaceae</taxon>
        <taxon>Mycobacterium</taxon>
        <taxon>Mycobacterium simiae complex</taxon>
    </lineage>
</organism>
<feature type="signal peptide" evidence="1">
    <location>
        <begin position="1"/>
        <end position="27"/>
    </location>
</feature>
<dbReference type="AlphaFoldDB" id="A0A1X1ZZ75"/>
<evidence type="ECO:0000313" key="3">
    <source>
        <dbReference type="Proteomes" id="UP000193529"/>
    </source>
</evidence>
<proteinExistence type="predicted"/>
<dbReference type="Proteomes" id="UP000193529">
    <property type="component" value="Unassembled WGS sequence"/>
</dbReference>
<dbReference type="OrthoDB" id="4739449at2"/>
<keyword evidence="3" id="KW-1185">Reference proteome</keyword>
<reference evidence="2 3" key="1">
    <citation type="submission" date="2016-01" db="EMBL/GenBank/DDBJ databases">
        <title>The new phylogeny of the genus Mycobacterium.</title>
        <authorList>
            <person name="Tarcisio F."/>
            <person name="Conor M."/>
            <person name="Antonella G."/>
            <person name="Elisabetta G."/>
            <person name="Giulia F.S."/>
            <person name="Sara T."/>
            <person name="Anna F."/>
            <person name="Clotilde B."/>
            <person name="Roberto B."/>
            <person name="Veronica D.S."/>
            <person name="Fabio R."/>
            <person name="Monica P."/>
            <person name="Olivier J."/>
            <person name="Enrico T."/>
            <person name="Nicola S."/>
        </authorList>
    </citation>
    <scope>NUCLEOTIDE SEQUENCE [LARGE SCALE GENOMIC DNA]</scope>
    <source>
        <strain evidence="2 3">DSM 44572</strain>
    </source>
</reference>
<dbReference type="RefSeq" id="WP_085076504.1">
    <property type="nucleotide sequence ID" value="NZ_JACKRZ010000218.1"/>
</dbReference>
<name>A0A1X1ZZ75_9MYCO</name>
<feature type="chain" id="PRO_5039011178" description="Secreted protein" evidence="1">
    <location>
        <begin position="28"/>
        <end position="171"/>
    </location>
</feature>
<evidence type="ECO:0000256" key="1">
    <source>
        <dbReference type="SAM" id="SignalP"/>
    </source>
</evidence>
<evidence type="ECO:0000313" key="2">
    <source>
        <dbReference type="EMBL" id="ORW32685.1"/>
    </source>
</evidence>
<dbReference type="STRING" id="153971.AWC19_25340"/>
<evidence type="ECO:0008006" key="4">
    <source>
        <dbReference type="Google" id="ProtNLM"/>
    </source>
</evidence>
<accession>A0A1X1ZZ75</accession>
<keyword evidence="1" id="KW-0732">Signal</keyword>
<comment type="caution">
    <text evidence="2">The sequence shown here is derived from an EMBL/GenBank/DDBJ whole genome shotgun (WGS) entry which is preliminary data.</text>
</comment>
<protein>
    <recommendedName>
        <fullName evidence="4">Secreted protein</fullName>
    </recommendedName>
</protein>
<gene>
    <name evidence="2" type="ORF">AWC19_25340</name>
</gene>